<feature type="compositionally biased region" description="Acidic residues" evidence="3">
    <location>
        <begin position="222"/>
        <end position="231"/>
    </location>
</feature>
<dbReference type="EMBL" id="NRJG01000022">
    <property type="protein sequence ID" value="RIY39982.1"/>
    <property type="molecule type" value="Genomic_DNA"/>
</dbReference>
<dbReference type="Gene3D" id="1.10.357.10">
    <property type="entry name" value="Tetracycline Repressor, domain 2"/>
    <property type="match status" value="1"/>
</dbReference>
<dbReference type="GO" id="GO:0003677">
    <property type="term" value="F:DNA binding"/>
    <property type="evidence" value="ECO:0007669"/>
    <property type="project" value="UniProtKB-UniRule"/>
</dbReference>
<proteinExistence type="predicted"/>
<dbReference type="PROSITE" id="PS50977">
    <property type="entry name" value="HTH_TETR_2"/>
    <property type="match status" value="1"/>
</dbReference>
<feature type="region of interest" description="Disordered" evidence="3">
    <location>
        <begin position="221"/>
        <end position="246"/>
    </location>
</feature>
<evidence type="ECO:0000256" key="2">
    <source>
        <dbReference type="PROSITE-ProRule" id="PRU00335"/>
    </source>
</evidence>
<evidence type="ECO:0000256" key="3">
    <source>
        <dbReference type="SAM" id="MobiDB-lite"/>
    </source>
</evidence>
<feature type="domain" description="HTH tetR-type" evidence="4">
    <location>
        <begin position="7"/>
        <end position="66"/>
    </location>
</feature>
<sequence length="246" mass="27994">MARPLCKVKRQAIIDAALELFAEQGLSAPTSKIAKLAQVSEGTIFTYFKNKDDLIVQVYLSIKEDIHKVIKRPRNCKEVLSLFKSNWLNYTDWLIKNPQKHYLLGRIFLSKKICETAEEQFQTTQQDLMCHFIEIAKENGPLHNAPLDLVQGLMPNIANALLAHVMSHEITNKSEIHKLSTMHFNALWLAISGEAYEQSLSKNDEFAAKLEKYIDCSKLEAEQPEQAEQADEQAQQPVASKKKKAK</sequence>
<comment type="caution">
    <text evidence="5">The sequence shown here is derived from an EMBL/GenBank/DDBJ whole genome shotgun (WGS) entry which is preliminary data.</text>
</comment>
<evidence type="ECO:0000313" key="5">
    <source>
        <dbReference type="EMBL" id="RIY39982.1"/>
    </source>
</evidence>
<dbReference type="PRINTS" id="PR00455">
    <property type="entry name" value="HTHTETR"/>
</dbReference>
<dbReference type="OrthoDB" id="63332at2"/>
<dbReference type="Proteomes" id="UP000265916">
    <property type="component" value="Unassembled WGS sequence"/>
</dbReference>
<dbReference type="InterPro" id="IPR050109">
    <property type="entry name" value="HTH-type_TetR-like_transc_reg"/>
</dbReference>
<evidence type="ECO:0000313" key="6">
    <source>
        <dbReference type="Proteomes" id="UP000265916"/>
    </source>
</evidence>
<feature type="DNA-binding region" description="H-T-H motif" evidence="2">
    <location>
        <begin position="29"/>
        <end position="48"/>
    </location>
</feature>
<reference evidence="5 6" key="1">
    <citation type="submission" date="2017-08" db="EMBL/GenBank/DDBJ databases">
        <title>Reclassification of Bisgaard taxon 37 and 44.</title>
        <authorList>
            <person name="Christensen H."/>
        </authorList>
    </citation>
    <scope>NUCLEOTIDE SEQUENCE [LARGE SCALE GENOMIC DNA]</scope>
    <source>
        <strain evidence="5 6">111</strain>
    </source>
</reference>
<dbReference type="PANTHER" id="PTHR30055">
    <property type="entry name" value="HTH-TYPE TRANSCRIPTIONAL REGULATOR RUTR"/>
    <property type="match status" value="1"/>
</dbReference>
<evidence type="ECO:0000256" key="1">
    <source>
        <dbReference type="ARBA" id="ARBA00023125"/>
    </source>
</evidence>
<dbReference type="Pfam" id="PF00440">
    <property type="entry name" value="TetR_N"/>
    <property type="match status" value="1"/>
</dbReference>
<dbReference type="InterPro" id="IPR001647">
    <property type="entry name" value="HTH_TetR"/>
</dbReference>
<dbReference type="InterPro" id="IPR009057">
    <property type="entry name" value="Homeodomain-like_sf"/>
</dbReference>
<dbReference type="RefSeq" id="WP_119530198.1">
    <property type="nucleotide sequence ID" value="NZ_JBHSSP010000010.1"/>
</dbReference>
<dbReference type="SUPFAM" id="SSF46689">
    <property type="entry name" value="Homeodomain-like"/>
    <property type="match status" value="1"/>
</dbReference>
<name>A0A3A1YP82_9GAMM</name>
<dbReference type="PANTHER" id="PTHR30055:SF222">
    <property type="entry name" value="REGULATORY PROTEIN"/>
    <property type="match status" value="1"/>
</dbReference>
<accession>A0A3A1YP82</accession>
<keyword evidence="1 2" id="KW-0238">DNA-binding</keyword>
<gene>
    <name evidence="5" type="ORF">CKF58_01360</name>
</gene>
<protein>
    <recommendedName>
        <fullName evidence="4">HTH tetR-type domain-containing protein</fullName>
    </recommendedName>
</protein>
<keyword evidence="6" id="KW-1185">Reference proteome</keyword>
<dbReference type="AlphaFoldDB" id="A0A3A1YP82"/>
<organism evidence="5 6">
    <name type="scientific">Psittacicella hinzii</name>
    <dbReference type="NCBI Taxonomy" id="2028575"/>
    <lineage>
        <taxon>Bacteria</taxon>
        <taxon>Pseudomonadati</taxon>
        <taxon>Pseudomonadota</taxon>
        <taxon>Gammaproteobacteria</taxon>
        <taxon>Pasteurellales</taxon>
        <taxon>Psittacicellaceae</taxon>
        <taxon>Psittacicella</taxon>
    </lineage>
</organism>
<evidence type="ECO:0000259" key="4">
    <source>
        <dbReference type="PROSITE" id="PS50977"/>
    </source>
</evidence>